<evidence type="ECO:0000313" key="2">
    <source>
        <dbReference type="Proteomes" id="UP000593994"/>
    </source>
</evidence>
<gene>
    <name evidence="1" type="ORF">HUE88_08285</name>
</gene>
<keyword evidence="2" id="KW-1185">Reference proteome</keyword>
<dbReference type="AlphaFoldDB" id="A0A7S7LT99"/>
<dbReference type="EMBL" id="CP054492">
    <property type="protein sequence ID" value="QOY51137.1"/>
    <property type="molecule type" value="Genomic_DNA"/>
</dbReference>
<accession>A0A7S7LT99</accession>
<dbReference type="Proteomes" id="UP000593994">
    <property type="component" value="Chromosome"/>
</dbReference>
<proteinExistence type="predicted"/>
<dbReference type="KEGG" id="sbal:HUE88_08285"/>
<sequence length="172" mass="20216">MREKHKISNYPSKNIKTETYKLGETFVTKNYYDAKDAYVRELINEENGVKEVKHFTVKGVLAKLEYFIEDKRHGVETKYFIPKANKSVKSTKTYDDGKLHGECITYNDNDEIIKQEVYAAGKLILRYLRNDSNTNDITNIQIVDKDNIENLPKIEYEKLQDNMEKNSDWFAD</sequence>
<evidence type="ECO:0000313" key="1">
    <source>
        <dbReference type="EMBL" id="QOY51137.1"/>
    </source>
</evidence>
<dbReference type="Gene3D" id="2.20.110.10">
    <property type="entry name" value="Histone H3 K4-specific methyltransferase SET7/9 N-terminal domain"/>
    <property type="match status" value="1"/>
</dbReference>
<name>A0A7S7LT99_9BACT</name>
<reference evidence="1 2" key="1">
    <citation type="submission" date="2020-05" db="EMBL/GenBank/DDBJ databases">
        <title>Sulfurimonas marisnigri, sp. nov., and Sulfurimonas baltica, sp. nov., manganese oxide reducing chemolithoautotrophs of the class Epsilonproteobacteria isolated from the pelagic redoxclines of the Black and Baltic Seas and emended description of the genus Sulfurimonas.</title>
        <authorList>
            <person name="Henkel J.V."/>
            <person name="Laudan C."/>
            <person name="Werner J."/>
            <person name="Neu T."/>
            <person name="Plewe S."/>
            <person name="Sproer C."/>
            <person name="Bunk B."/>
            <person name="Schulz-Vogt H.N."/>
        </authorList>
    </citation>
    <scope>NUCLEOTIDE SEQUENCE [LARGE SCALE GENOMIC DNA]</scope>
    <source>
        <strain evidence="1 2">GD2</strain>
    </source>
</reference>
<evidence type="ECO:0008006" key="3">
    <source>
        <dbReference type="Google" id="ProtNLM"/>
    </source>
</evidence>
<protein>
    <recommendedName>
        <fullName evidence="3">Toxin-antitoxin system YwqK family antitoxin</fullName>
    </recommendedName>
</protein>
<dbReference type="SUPFAM" id="SSF82185">
    <property type="entry name" value="Histone H3 K4-specific methyltransferase SET7/9 N-terminal domain"/>
    <property type="match status" value="1"/>
</dbReference>
<dbReference type="RefSeq" id="WP_194368251.1">
    <property type="nucleotide sequence ID" value="NZ_CP054492.1"/>
</dbReference>
<organism evidence="1 2">
    <name type="scientific">Candidatus Sulfurimonas baltica</name>
    <dbReference type="NCBI Taxonomy" id="2740404"/>
    <lineage>
        <taxon>Bacteria</taxon>
        <taxon>Pseudomonadati</taxon>
        <taxon>Campylobacterota</taxon>
        <taxon>Epsilonproteobacteria</taxon>
        <taxon>Campylobacterales</taxon>
        <taxon>Sulfurimonadaceae</taxon>
        <taxon>Sulfurimonas</taxon>
    </lineage>
</organism>